<dbReference type="AlphaFoldDB" id="A0A5S6QXH4"/>
<dbReference type="WBParaSite" id="TMUE_3000011587.1">
    <property type="protein sequence ID" value="TMUE_3000011587.1"/>
    <property type="gene ID" value="WBGene00290198"/>
</dbReference>
<evidence type="ECO:0000256" key="1">
    <source>
        <dbReference type="SAM" id="SignalP"/>
    </source>
</evidence>
<feature type="signal peptide" evidence="1">
    <location>
        <begin position="1"/>
        <end position="20"/>
    </location>
</feature>
<feature type="chain" id="PRO_5024450864" evidence="1">
    <location>
        <begin position="21"/>
        <end position="81"/>
    </location>
</feature>
<dbReference type="Proteomes" id="UP000046395">
    <property type="component" value="Unassembled WGS sequence"/>
</dbReference>
<keyword evidence="1" id="KW-0732">Signal</keyword>
<protein>
    <submittedName>
        <fullName evidence="3">Sulfur globule protein CV3</fullName>
    </submittedName>
</protein>
<proteinExistence type="predicted"/>
<organism evidence="2 3">
    <name type="scientific">Trichuris muris</name>
    <name type="common">Mouse whipworm</name>
    <dbReference type="NCBI Taxonomy" id="70415"/>
    <lineage>
        <taxon>Eukaryota</taxon>
        <taxon>Metazoa</taxon>
        <taxon>Ecdysozoa</taxon>
        <taxon>Nematoda</taxon>
        <taxon>Enoplea</taxon>
        <taxon>Dorylaimia</taxon>
        <taxon>Trichinellida</taxon>
        <taxon>Trichuridae</taxon>
        <taxon>Trichuris</taxon>
    </lineage>
</organism>
<keyword evidence="2" id="KW-1185">Reference proteome</keyword>
<reference evidence="3" key="1">
    <citation type="submission" date="2019-12" db="UniProtKB">
        <authorList>
            <consortium name="WormBaseParasite"/>
        </authorList>
    </citation>
    <scope>IDENTIFICATION</scope>
</reference>
<evidence type="ECO:0000313" key="3">
    <source>
        <dbReference type="WBParaSite" id="TMUE_3000011587.1"/>
    </source>
</evidence>
<evidence type="ECO:0000313" key="2">
    <source>
        <dbReference type="Proteomes" id="UP000046395"/>
    </source>
</evidence>
<accession>A0A5S6QXH4</accession>
<name>A0A5S6QXH4_TRIMR</name>
<sequence length="81" mass="9976">MNNFSTFALLLFMLFFVTCSIPINEDVIEDEPHNIKKRQWGFSPFGFRRPYGLGGYGYHHHYHRPYYYRHPYYHHYHGFWG</sequence>